<accession>A0A365YYN2</accession>
<dbReference type="AlphaFoldDB" id="A0A365YYN2"/>
<name>A0A365YYN2_9PROT</name>
<dbReference type="OrthoDB" id="7279363at2"/>
<dbReference type="RefSeq" id="WP_113595639.1">
    <property type="nucleotide sequence ID" value="NZ_QEXL01000007.1"/>
</dbReference>
<protein>
    <submittedName>
        <fullName evidence="1">Uncharacterized protein</fullName>
    </submittedName>
</protein>
<proteinExistence type="predicted"/>
<dbReference type="Proteomes" id="UP000252680">
    <property type="component" value="Unassembled WGS sequence"/>
</dbReference>
<organism evidence="1 2">
    <name type="scientific">Novacetimonas cocois</name>
    <dbReference type="NCBI Taxonomy" id="1747507"/>
    <lineage>
        <taxon>Bacteria</taxon>
        <taxon>Pseudomonadati</taxon>
        <taxon>Pseudomonadota</taxon>
        <taxon>Alphaproteobacteria</taxon>
        <taxon>Acetobacterales</taxon>
        <taxon>Acetobacteraceae</taxon>
        <taxon>Novacetimonas</taxon>
    </lineage>
</organism>
<dbReference type="EMBL" id="QEXL01000007">
    <property type="protein sequence ID" value="RBM07670.1"/>
    <property type="molecule type" value="Genomic_DNA"/>
</dbReference>
<sequence length="151" mass="16324">MIDRDWQVEMLRRMEKAGGTIDPGSLHDGDEQKCARNLLDLELQGLSTGGVSATPQGFRVGGTCTITDAGRRFLARPENMEITLDGPTTVAALRQRVLDDASLSDGQRKDLLTSLQTMHPLTLKGLGRDLLNAAVAEGPHAIPLLRKHTGN</sequence>
<gene>
    <name evidence="1" type="ORF">NJLHNGOC_06440</name>
</gene>
<reference evidence="1 2" key="1">
    <citation type="submission" date="2018-05" db="EMBL/GenBank/DDBJ databases">
        <title>Komagataeibacter cocois sp. nov., for a novel cellulose- producing strain isolated from coconut milk.</title>
        <authorList>
            <person name="Liu L."/>
            <person name="Wang Y."/>
            <person name="Liu S."/>
            <person name="Bi J."/>
            <person name="Chen H."/>
            <person name="Deng J."/>
            <person name="Zhang C."/>
            <person name="Hu Q."/>
            <person name="Li C."/>
        </authorList>
    </citation>
    <scope>NUCLEOTIDE SEQUENCE [LARGE SCALE GENOMIC DNA]</scope>
    <source>
        <strain evidence="1 2">WE7</strain>
    </source>
</reference>
<evidence type="ECO:0000313" key="1">
    <source>
        <dbReference type="EMBL" id="RBM07670.1"/>
    </source>
</evidence>
<keyword evidence="2" id="KW-1185">Reference proteome</keyword>
<comment type="caution">
    <text evidence="1">The sequence shown here is derived from an EMBL/GenBank/DDBJ whole genome shotgun (WGS) entry which is preliminary data.</text>
</comment>
<evidence type="ECO:0000313" key="2">
    <source>
        <dbReference type="Proteomes" id="UP000252680"/>
    </source>
</evidence>